<dbReference type="Proteomes" id="UP001196413">
    <property type="component" value="Unassembled WGS sequence"/>
</dbReference>
<evidence type="ECO:0000313" key="1">
    <source>
        <dbReference type="EMBL" id="KAJ1369227.1"/>
    </source>
</evidence>
<dbReference type="AlphaFoldDB" id="A0AAD5R4E2"/>
<proteinExistence type="predicted"/>
<accession>A0AAD5R4E2</accession>
<evidence type="ECO:0000313" key="2">
    <source>
        <dbReference type="Proteomes" id="UP001196413"/>
    </source>
</evidence>
<keyword evidence="2" id="KW-1185">Reference proteome</keyword>
<organism evidence="1 2">
    <name type="scientific">Parelaphostrongylus tenuis</name>
    <name type="common">Meningeal worm</name>
    <dbReference type="NCBI Taxonomy" id="148309"/>
    <lineage>
        <taxon>Eukaryota</taxon>
        <taxon>Metazoa</taxon>
        <taxon>Ecdysozoa</taxon>
        <taxon>Nematoda</taxon>
        <taxon>Chromadorea</taxon>
        <taxon>Rhabditida</taxon>
        <taxon>Rhabditina</taxon>
        <taxon>Rhabditomorpha</taxon>
        <taxon>Strongyloidea</taxon>
        <taxon>Metastrongylidae</taxon>
        <taxon>Parelaphostrongylus</taxon>
    </lineage>
</organism>
<protein>
    <submittedName>
        <fullName evidence="1">Uncharacterized protein</fullName>
    </submittedName>
</protein>
<dbReference type="EMBL" id="JAHQIW010006461">
    <property type="protein sequence ID" value="KAJ1369227.1"/>
    <property type="molecule type" value="Genomic_DNA"/>
</dbReference>
<gene>
    <name evidence="1" type="ORF">KIN20_030639</name>
</gene>
<sequence>MVYTRNTGESARVSGIASDRGGARAFVQSYVMQTVNRQVAVGAYGIDEESEIAGTYINH</sequence>
<reference evidence="1" key="1">
    <citation type="submission" date="2021-06" db="EMBL/GenBank/DDBJ databases">
        <title>Parelaphostrongylus tenuis whole genome reference sequence.</title>
        <authorList>
            <person name="Garwood T.J."/>
            <person name="Larsen P.A."/>
            <person name="Fountain-Jones N.M."/>
            <person name="Garbe J.R."/>
            <person name="Macchietto M.G."/>
            <person name="Kania S.A."/>
            <person name="Gerhold R.W."/>
            <person name="Richards J.E."/>
            <person name="Wolf T.M."/>
        </authorList>
    </citation>
    <scope>NUCLEOTIDE SEQUENCE</scope>
    <source>
        <strain evidence="1">MNPRO001-30</strain>
        <tissue evidence="1">Meninges</tissue>
    </source>
</reference>
<comment type="caution">
    <text evidence="1">The sequence shown here is derived from an EMBL/GenBank/DDBJ whole genome shotgun (WGS) entry which is preliminary data.</text>
</comment>
<name>A0AAD5R4E2_PARTN</name>